<dbReference type="FunFam" id="3.40.30.10:FF:000093">
    <property type="entry name" value="Glutaredoxin 2"/>
    <property type="match status" value="1"/>
</dbReference>
<evidence type="ECO:0000256" key="2">
    <source>
        <dbReference type="SAM" id="MobiDB-lite"/>
    </source>
</evidence>
<dbReference type="PRINTS" id="PR00160">
    <property type="entry name" value="GLUTAREDOXIN"/>
</dbReference>
<dbReference type="GO" id="GO:0005796">
    <property type="term" value="C:Golgi lumen"/>
    <property type="evidence" value="ECO:0007669"/>
    <property type="project" value="TreeGrafter"/>
</dbReference>
<dbReference type="InterPro" id="IPR011899">
    <property type="entry name" value="Glutaredoxin_euk/vir"/>
</dbReference>
<keyword evidence="5" id="KW-1185">Reference proteome</keyword>
<dbReference type="GO" id="GO:0005801">
    <property type="term" value="C:cis-Golgi network"/>
    <property type="evidence" value="ECO:0007669"/>
    <property type="project" value="UniProtKB-ARBA"/>
</dbReference>
<evidence type="ECO:0000256" key="1">
    <source>
        <dbReference type="ARBA" id="ARBA00009630"/>
    </source>
</evidence>
<reference evidence="4" key="1">
    <citation type="journal article" date="2023" name="Mol. Phylogenet. Evol.">
        <title>Genome-scale phylogeny and comparative genomics of the fungal order Sordariales.</title>
        <authorList>
            <person name="Hensen N."/>
            <person name="Bonometti L."/>
            <person name="Westerberg I."/>
            <person name="Brannstrom I.O."/>
            <person name="Guillou S."/>
            <person name="Cros-Aarteil S."/>
            <person name="Calhoun S."/>
            <person name="Haridas S."/>
            <person name="Kuo A."/>
            <person name="Mondo S."/>
            <person name="Pangilinan J."/>
            <person name="Riley R."/>
            <person name="LaButti K."/>
            <person name="Andreopoulos B."/>
            <person name="Lipzen A."/>
            <person name="Chen C."/>
            <person name="Yan M."/>
            <person name="Daum C."/>
            <person name="Ng V."/>
            <person name="Clum A."/>
            <person name="Steindorff A."/>
            <person name="Ohm R.A."/>
            <person name="Martin F."/>
            <person name="Silar P."/>
            <person name="Natvig D.O."/>
            <person name="Lalanne C."/>
            <person name="Gautier V."/>
            <person name="Ament-Velasquez S.L."/>
            <person name="Kruys A."/>
            <person name="Hutchinson M.I."/>
            <person name="Powell A.J."/>
            <person name="Barry K."/>
            <person name="Miller A.N."/>
            <person name="Grigoriev I.V."/>
            <person name="Debuchy R."/>
            <person name="Gladieux P."/>
            <person name="Hiltunen Thoren M."/>
            <person name="Johannesson H."/>
        </authorList>
    </citation>
    <scope>NUCLEOTIDE SEQUENCE</scope>
    <source>
        <strain evidence="4">PSN293</strain>
    </source>
</reference>
<evidence type="ECO:0000313" key="4">
    <source>
        <dbReference type="EMBL" id="KAK4218796.1"/>
    </source>
</evidence>
<dbReference type="GO" id="GO:0004362">
    <property type="term" value="F:glutathione-disulfide reductase (NADPH) activity"/>
    <property type="evidence" value="ECO:0007669"/>
    <property type="project" value="UniProtKB-ARBA"/>
</dbReference>
<dbReference type="InterPro" id="IPR014025">
    <property type="entry name" value="Glutaredoxin_subgr"/>
</dbReference>
<proteinExistence type="inferred from homology"/>
<dbReference type="GO" id="GO:0000324">
    <property type="term" value="C:fungal-type vacuole"/>
    <property type="evidence" value="ECO:0007669"/>
    <property type="project" value="TreeGrafter"/>
</dbReference>
<comment type="similarity">
    <text evidence="1">Belongs to the glutaredoxin family. Monothiol subfamily.</text>
</comment>
<dbReference type="PANTHER" id="PTHR45694:SF5">
    <property type="entry name" value="GLUTAREDOXIN 2"/>
    <property type="match status" value="1"/>
</dbReference>
<reference evidence="4" key="2">
    <citation type="submission" date="2023-05" db="EMBL/GenBank/DDBJ databases">
        <authorList>
            <consortium name="Lawrence Berkeley National Laboratory"/>
            <person name="Steindorff A."/>
            <person name="Hensen N."/>
            <person name="Bonometti L."/>
            <person name="Westerberg I."/>
            <person name="Brannstrom I.O."/>
            <person name="Guillou S."/>
            <person name="Cros-Aarteil S."/>
            <person name="Calhoun S."/>
            <person name="Haridas S."/>
            <person name="Kuo A."/>
            <person name="Mondo S."/>
            <person name="Pangilinan J."/>
            <person name="Riley R."/>
            <person name="Labutti K."/>
            <person name="Andreopoulos B."/>
            <person name="Lipzen A."/>
            <person name="Chen C."/>
            <person name="Yanf M."/>
            <person name="Daum C."/>
            <person name="Ng V."/>
            <person name="Clum A."/>
            <person name="Ohm R."/>
            <person name="Martin F."/>
            <person name="Silar P."/>
            <person name="Natvig D."/>
            <person name="Lalanne C."/>
            <person name="Gautier V."/>
            <person name="Ament-Velasquez S.L."/>
            <person name="Kruys A."/>
            <person name="Hutchinson M.I."/>
            <person name="Powell A.J."/>
            <person name="Barry K."/>
            <person name="Miller A.N."/>
            <person name="Grigoriev I.V."/>
            <person name="Debuchy R."/>
            <person name="Gladieux P."/>
            <person name="Thoren M.H."/>
            <person name="Johannesson H."/>
        </authorList>
    </citation>
    <scope>NUCLEOTIDE SEQUENCE</scope>
    <source>
        <strain evidence="4">PSN293</strain>
    </source>
</reference>
<dbReference type="InterPro" id="IPR002109">
    <property type="entry name" value="Glutaredoxin"/>
</dbReference>
<dbReference type="NCBIfam" id="TIGR02180">
    <property type="entry name" value="GRX_euk"/>
    <property type="match status" value="1"/>
</dbReference>
<evidence type="ECO:0000313" key="5">
    <source>
        <dbReference type="Proteomes" id="UP001301769"/>
    </source>
</evidence>
<dbReference type="Gene3D" id="3.40.30.10">
    <property type="entry name" value="Glutaredoxin"/>
    <property type="match status" value="1"/>
</dbReference>
<dbReference type="PROSITE" id="PS51354">
    <property type="entry name" value="GLUTAREDOXIN_2"/>
    <property type="match status" value="1"/>
</dbReference>
<dbReference type="SUPFAM" id="SSF52833">
    <property type="entry name" value="Thioredoxin-like"/>
    <property type="match status" value="1"/>
</dbReference>
<feature type="compositionally biased region" description="Basic and acidic residues" evidence="2">
    <location>
        <begin position="126"/>
        <end position="141"/>
    </location>
</feature>
<dbReference type="PANTHER" id="PTHR45694">
    <property type="entry name" value="GLUTAREDOXIN 2"/>
    <property type="match status" value="1"/>
</dbReference>
<dbReference type="GO" id="GO:0034599">
    <property type="term" value="P:cellular response to oxidative stress"/>
    <property type="evidence" value="ECO:0007669"/>
    <property type="project" value="TreeGrafter"/>
</dbReference>
<dbReference type="Proteomes" id="UP001301769">
    <property type="component" value="Unassembled WGS sequence"/>
</dbReference>
<feature type="domain" description="Glutaredoxin" evidence="3">
    <location>
        <begin position="157"/>
        <end position="219"/>
    </location>
</feature>
<protein>
    <submittedName>
        <fullName evidence="4">Thioredoxin-like protein</fullName>
    </submittedName>
</protein>
<dbReference type="AlphaFoldDB" id="A0AAN7BAL3"/>
<feature type="region of interest" description="Disordered" evidence="2">
    <location>
        <begin position="91"/>
        <end position="141"/>
    </location>
</feature>
<dbReference type="Pfam" id="PF00462">
    <property type="entry name" value="Glutaredoxin"/>
    <property type="match status" value="1"/>
</dbReference>
<accession>A0AAN7BAL3</accession>
<dbReference type="CDD" id="cd03419">
    <property type="entry name" value="GRX_GRXh_1_2_like"/>
    <property type="match status" value="1"/>
</dbReference>
<name>A0AAN7BAL3_9PEZI</name>
<dbReference type="InterPro" id="IPR036249">
    <property type="entry name" value="Thioredoxin-like_sf"/>
</dbReference>
<comment type="caution">
    <text evidence="4">The sequence shown here is derived from an EMBL/GenBank/DDBJ whole genome shotgun (WGS) entry which is preliminary data.</text>
</comment>
<feature type="compositionally biased region" description="Basic and acidic residues" evidence="2">
    <location>
        <begin position="91"/>
        <end position="102"/>
    </location>
</feature>
<evidence type="ECO:0000259" key="3">
    <source>
        <dbReference type="Pfam" id="PF00462"/>
    </source>
</evidence>
<organism evidence="4 5">
    <name type="scientific">Rhypophila decipiens</name>
    <dbReference type="NCBI Taxonomy" id="261697"/>
    <lineage>
        <taxon>Eukaryota</taxon>
        <taxon>Fungi</taxon>
        <taxon>Dikarya</taxon>
        <taxon>Ascomycota</taxon>
        <taxon>Pezizomycotina</taxon>
        <taxon>Sordariomycetes</taxon>
        <taxon>Sordariomycetidae</taxon>
        <taxon>Sordariales</taxon>
        <taxon>Naviculisporaceae</taxon>
        <taxon>Rhypophila</taxon>
    </lineage>
</organism>
<gene>
    <name evidence="4" type="ORF">QBC37DRAFT_274300</name>
</gene>
<dbReference type="EMBL" id="MU858051">
    <property type="protein sequence ID" value="KAK4218796.1"/>
    <property type="molecule type" value="Genomic_DNA"/>
</dbReference>
<sequence length="263" mass="28809">MPSQRRVKLFIYLLIAGAITLILFSGHARQGQERDTRTIKDFYHKTKNAMDRGGGGGGGMEPQKVIAHDHDADGDIDEDDEIMAKQMAERLKQAEQKAKENANAKSPNKPDPPSNIIGVGSSADGQNKKGVAEPEHETKEEHEVEMELASILKKSPVIIFSKSYCPFSKKAKGILLEKYVIKPDPFVVELDQHPLGPKIQDLLLEKTGRRTVPNIMVNGISIGGGDDVAALDKAKTLASKFRELGGKRVDITERFIEDAQGAS</sequence>